<dbReference type="WBParaSite" id="ACAC_0001314701-mRNA-1">
    <property type="protein sequence ID" value="ACAC_0001314701-mRNA-1"/>
    <property type="gene ID" value="ACAC_0001314701"/>
</dbReference>
<accession>A0A0K0DN28</accession>
<proteinExistence type="predicted"/>
<protein>
    <submittedName>
        <fullName evidence="2">Transposase</fullName>
    </submittedName>
</protein>
<organism evidence="1 2">
    <name type="scientific">Angiostrongylus cantonensis</name>
    <name type="common">Rat lungworm</name>
    <dbReference type="NCBI Taxonomy" id="6313"/>
    <lineage>
        <taxon>Eukaryota</taxon>
        <taxon>Metazoa</taxon>
        <taxon>Ecdysozoa</taxon>
        <taxon>Nematoda</taxon>
        <taxon>Chromadorea</taxon>
        <taxon>Rhabditida</taxon>
        <taxon>Rhabditina</taxon>
        <taxon>Rhabditomorpha</taxon>
        <taxon>Strongyloidea</taxon>
        <taxon>Metastrongylidae</taxon>
        <taxon>Angiostrongylus</taxon>
    </lineage>
</organism>
<evidence type="ECO:0000313" key="1">
    <source>
        <dbReference type="Proteomes" id="UP000035642"/>
    </source>
</evidence>
<dbReference type="AlphaFoldDB" id="A0A0K0DN28"/>
<name>A0A0K0DN28_ANGCA</name>
<dbReference type="Proteomes" id="UP000035642">
    <property type="component" value="Unassembled WGS sequence"/>
</dbReference>
<evidence type="ECO:0000313" key="2">
    <source>
        <dbReference type="WBParaSite" id="ACAC_0001314701-mRNA-1"/>
    </source>
</evidence>
<reference evidence="1" key="1">
    <citation type="submission" date="2012-09" db="EMBL/GenBank/DDBJ databases">
        <authorList>
            <person name="Martin A.A."/>
        </authorList>
    </citation>
    <scope>NUCLEOTIDE SEQUENCE</scope>
</reference>
<keyword evidence="1" id="KW-1185">Reference proteome</keyword>
<sequence length="68" mass="7600">MLNYVSHARNELLQKLFIESDHEDIDTEYDESDASLAVIASECAGSEEDDAVEVTNNGVTDEWSNHNL</sequence>
<reference evidence="2" key="2">
    <citation type="submission" date="2017-02" db="UniProtKB">
        <authorList>
            <consortium name="WormBaseParasite"/>
        </authorList>
    </citation>
    <scope>IDENTIFICATION</scope>
</reference>